<sequence length="99" mass="9933">MTFNVLGFVLATALTRDMKDRDQASQLELLGGLMGSSPLGLVLIATVAGQQSQPSTAVVAAPESPPPTSTPPESPKSAPEPPVPKGGGRGGRGTTPTPS</sequence>
<name>A0A6G9YLZ4_9NOCA</name>
<reference evidence="2 3" key="1">
    <citation type="journal article" date="2019" name="ACS Chem. Biol.">
        <title>Identification and Mobilization of a Cryptic Antibiotic Biosynthesis Gene Locus from a Human-Pathogenic Nocardia Isolate.</title>
        <authorList>
            <person name="Herisse M."/>
            <person name="Ishida K."/>
            <person name="Porter J.L."/>
            <person name="Howden B."/>
            <person name="Hertweck C."/>
            <person name="Stinear T.P."/>
            <person name="Pidot S.J."/>
        </authorList>
    </citation>
    <scope>NUCLEOTIDE SEQUENCE [LARGE SCALE GENOMIC DNA]</scope>
    <source>
        <strain evidence="2 3">AUSMDU00012717</strain>
    </source>
</reference>
<gene>
    <name evidence="2" type="ORF">F5544_31915</name>
</gene>
<protein>
    <submittedName>
        <fullName evidence="2">Uncharacterized protein</fullName>
    </submittedName>
</protein>
<evidence type="ECO:0000313" key="3">
    <source>
        <dbReference type="Proteomes" id="UP000503540"/>
    </source>
</evidence>
<dbReference type="RefSeq" id="WP_167476662.1">
    <property type="nucleotide sequence ID" value="NZ_CP046172.1"/>
</dbReference>
<dbReference type="Proteomes" id="UP000503540">
    <property type="component" value="Chromosome"/>
</dbReference>
<feature type="compositionally biased region" description="Pro residues" evidence="1">
    <location>
        <begin position="63"/>
        <end position="84"/>
    </location>
</feature>
<dbReference type="EMBL" id="CP046172">
    <property type="protein sequence ID" value="QIS14222.1"/>
    <property type="molecule type" value="Genomic_DNA"/>
</dbReference>
<proteinExistence type="predicted"/>
<feature type="region of interest" description="Disordered" evidence="1">
    <location>
        <begin position="51"/>
        <end position="99"/>
    </location>
</feature>
<dbReference type="KEGG" id="nah:F5544_31915"/>
<accession>A0A6G9YLZ4</accession>
<evidence type="ECO:0000256" key="1">
    <source>
        <dbReference type="SAM" id="MobiDB-lite"/>
    </source>
</evidence>
<dbReference type="AlphaFoldDB" id="A0A6G9YLZ4"/>
<evidence type="ECO:0000313" key="2">
    <source>
        <dbReference type="EMBL" id="QIS14222.1"/>
    </source>
</evidence>
<keyword evidence="3" id="KW-1185">Reference proteome</keyword>
<organism evidence="2 3">
    <name type="scientific">Nocardia arthritidis</name>
    <dbReference type="NCBI Taxonomy" id="228602"/>
    <lineage>
        <taxon>Bacteria</taxon>
        <taxon>Bacillati</taxon>
        <taxon>Actinomycetota</taxon>
        <taxon>Actinomycetes</taxon>
        <taxon>Mycobacteriales</taxon>
        <taxon>Nocardiaceae</taxon>
        <taxon>Nocardia</taxon>
    </lineage>
</organism>